<comment type="caution">
    <text evidence="2">The sequence shown here is derived from an EMBL/GenBank/DDBJ whole genome shotgun (WGS) entry which is preliminary data.</text>
</comment>
<keyword evidence="1" id="KW-0175">Coiled coil</keyword>
<protein>
    <submittedName>
        <fullName evidence="2">Uncharacterized protein</fullName>
    </submittedName>
</protein>
<dbReference type="EMBL" id="JAFIRN010000014">
    <property type="protein sequence ID" value="KAG5836595.1"/>
    <property type="molecule type" value="Genomic_DNA"/>
</dbReference>
<evidence type="ECO:0000313" key="2">
    <source>
        <dbReference type="EMBL" id="KAG5836595.1"/>
    </source>
</evidence>
<dbReference type="Proteomes" id="UP001044222">
    <property type="component" value="Chromosome 14"/>
</dbReference>
<gene>
    <name evidence="2" type="ORF">ANANG_G00257270</name>
</gene>
<feature type="coiled-coil region" evidence="1">
    <location>
        <begin position="88"/>
        <end position="126"/>
    </location>
</feature>
<reference evidence="2" key="1">
    <citation type="submission" date="2021-01" db="EMBL/GenBank/DDBJ databases">
        <title>A chromosome-scale assembly of European eel, Anguilla anguilla.</title>
        <authorList>
            <person name="Henkel C."/>
            <person name="Jong-Raadsen S.A."/>
            <person name="Dufour S."/>
            <person name="Weltzien F.-A."/>
            <person name="Palstra A.P."/>
            <person name="Pelster B."/>
            <person name="Spaink H.P."/>
            <person name="Van Den Thillart G.E."/>
            <person name="Jansen H."/>
            <person name="Zahm M."/>
            <person name="Klopp C."/>
            <person name="Cedric C."/>
            <person name="Louis A."/>
            <person name="Berthelot C."/>
            <person name="Parey E."/>
            <person name="Roest Crollius H."/>
            <person name="Montfort J."/>
            <person name="Robinson-Rechavi M."/>
            <person name="Bucao C."/>
            <person name="Bouchez O."/>
            <person name="Gislard M."/>
            <person name="Lluch J."/>
            <person name="Milhes M."/>
            <person name="Lampietro C."/>
            <person name="Lopez Roques C."/>
            <person name="Donnadieu C."/>
            <person name="Braasch I."/>
            <person name="Desvignes T."/>
            <person name="Postlethwait J."/>
            <person name="Bobe J."/>
            <person name="Guiguen Y."/>
            <person name="Dirks R."/>
        </authorList>
    </citation>
    <scope>NUCLEOTIDE SEQUENCE</scope>
    <source>
        <strain evidence="2">Tag_6206</strain>
        <tissue evidence="2">Liver</tissue>
    </source>
</reference>
<evidence type="ECO:0000313" key="3">
    <source>
        <dbReference type="Proteomes" id="UP001044222"/>
    </source>
</evidence>
<dbReference type="AlphaFoldDB" id="A0A9D3RNA8"/>
<sequence>MDIASELCEELFSWLKQRKLCKQQLMTLAQKLENLREEMNKGLKSAAKGSAKVVANCTAQALGGALGLAISLPELIKNCNEMVGNNHVTEASQALREAAQAIEQARQELKTKLDAIQKKLRDIARVRDHLRNLGPYKSSISESDEEIVNYAMDNCNSDVKQWLQGQFQQAMFLNLFRFFMNDLLNTLKEREEEIQRKARNEHIHLVFVAHGNITSNFLPACYLMPFQSIKDVILYSPWNCAIDAKAACGIATGRIKPNQRVFHNYNRNHIPSDLPQSWNSMRSAGSDKIPKILLNAVGSDEEVWRKFSSLKNSHKLKVEDRIILPYLVPPGVGKNLFPEVPFEVITCVVAFIFMFFTRLKVTIHLAACLSSGPEDFVFGQWSGQYAWVYDNTWMTTNYMDFDEDVELYDAFRALFGEVS</sequence>
<name>A0A9D3RNA8_ANGAN</name>
<proteinExistence type="predicted"/>
<accession>A0A9D3RNA8</accession>
<evidence type="ECO:0000256" key="1">
    <source>
        <dbReference type="SAM" id="Coils"/>
    </source>
</evidence>
<feature type="coiled-coil region" evidence="1">
    <location>
        <begin position="18"/>
        <end position="45"/>
    </location>
</feature>
<organism evidence="2 3">
    <name type="scientific">Anguilla anguilla</name>
    <name type="common">European freshwater eel</name>
    <name type="synonym">Muraena anguilla</name>
    <dbReference type="NCBI Taxonomy" id="7936"/>
    <lineage>
        <taxon>Eukaryota</taxon>
        <taxon>Metazoa</taxon>
        <taxon>Chordata</taxon>
        <taxon>Craniata</taxon>
        <taxon>Vertebrata</taxon>
        <taxon>Euteleostomi</taxon>
        <taxon>Actinopterygii</taxon>
        <taxon>Neopterygii</taxon>
        <taxon>Teleostei</taxon>
        <taxon>Anguilliformes</taxon>
        <taxon>Anguillidae</taxon>
        <taxon>Anguilla</taxon>
    </lineage>
</organism>
<keyword evidence="3" id="KW-1185">Reference proteome</keyword>